<evidence type="ECO:0000313" key="4">
    <source>
        <dbReference type="Proteomes" id="UP000014680"/>
    </source>
</evidence>
<dbReference type="AlphaFoldDB" id="A0A0A1U0C1"/>
<name>A0A0A1U0C1_ENTIV</name>
<dbReference type="Proteomes" id="UP000014680">
    <property type="component" value="Unassembled WGS sequence"/>
</dbReference>
<accession>A0A0A1U0C1</accession>
<dbReference type="KEGG" id="eiv:EIN_277030"/>
<keyword evidence="4" id="KW-1185">Reference proteome</keyword>
<feature type="compositionally biased region" description="Low complexity" evidence="1">
    <location>
        <begin position="167"/>
        <end position="179"/>
    </location>
</feature>
<reference evidence="3 4" key="1">
    <citation type="submission" date="2012-10" db="EMBL/GenBank/DDBJ databases">
        <authorList>
            <person name="Zafar N."/>
            <person name="Inman J."/>
            <person name="Hall N."/>
            <person name="Lorenzi H."/>
            <person name="Caler E."/>
        </authorList>
    </citation>
    <scope>NUCLEOTIDE SEQUENCE [LARGE SCALE GENOMIC DNA]</scope>
    <source>
        <strain evidence="3 4">IP1</strain>
    </source>
</reference>
<keyword evidence="2" id="KW-0472">Membrane</keyword>
<dbReference type="GeneID" id="14883315"/>
<dbReference type="EMBL" id="KB207139">
    <property type="protein sequence ID" value="ELP84333.1"/>
    <property type="molecule type" value="Genomic_DNA"/>
</dbReference>
<keyword evidence="2" id="KW-1133">Transmembrane helix</keyword>
<dbReference type="VEuPathDB" id="AmoebaDB:EIN_277030"/>
<gene>
    <name evidence="3" type="ORF">EIN_277030</name>
</gene>
<feature type="transmembrane region" description="Helical" evidence="2">
    <location>
        <begin position="52"/>
        <end position="70"/>
    </location>
</feature>
<protein>
    <submittedName>
        <fullName evidence="3">Uncharacterized protein</fullName>
    </submittedName>
</protein>
<evidence type="ECO:0000256" key="2">
    <source>
        <dbReference type="SAM" id="Phobius"/>
    </source>
</evidence>
<organism evidence="3 4">
    <name type="scientific">Entamoeba invadens IP1</name>
    <dbReference type="NCBI Taxonomy" id="370355"/>
    <lineage>
        <taxon>Eukaryota</taxon>
        <taxon>Amoebozoa</taxon>
        <taxon>Evosea</taxon>
        <taxon>Archamoebae</taxon>
        <taxon>Mastigamoebida</taxon>
        <taxon>Entamoebidae</taxon>
        <taxon>Entamoeba</taxon>
    </lineage>
</organism>
<dbReference type="RefSeq" id="XP_004183679.1">
    <property type="nucleotide sequence ID" value="XM_004183631.1"/>
</dbReference>
<dbReference type="OMA" id="FANLPHF"/>
<feature type="transmembrane region" description="Helical" evidence="2">
    <location>
        <begin position="15"/>
        <end position="40"/>
    </location>
</feature>
<evidence type="ECO:0000256" key="1">
    <source>
        <dbReference type="SAM" id="MobiDB-lite"/>
    </source>
</evidence>
<proteinExistence type="predicted"/>
<sequence>MDFFLNLADFKPQAAAFHAALVFGIFAMIFAIVYMIIEIYGFFGVENPKRGTINNLVGFMNLFSFIPSVSDDLIGLIYGITFTVLIGINMVLSFICLLVAVCGASFNENAGLSLPSKRVNLGFFVFIGGQVLMATGVLVITLIRFLCPPMQEEESYLPPKAQNDGLSNTTTTATSATNAPIDTGKKDDVNQQNLPFEINEEK</sequence>
<feature type="transmembrane region" description="Helical" evidence="2">
    <location>
        <begin position="76"/>
        <end position="101"/>
    </location>
</feature>
<evidence type="ECO:0000313" key="3">
    <source>
        <dbReference type="EMBL" id="ELP84333.1"/>
    </source>
</evidence>
<feature type="region of interest" description="Disordered" evidence="1">
    <location>
        <begin position="156"/>
        <end position="202"/>
    </location>
</feature>
<keyword evidence="2" id="KW-0812">Transmembrane</keyword>
<feature type="transmembrane region" description="Helical" evidence="2">
    <location>
        <begin position="121"/>
        <end position="146"/>
    </location>
</feature>